<dbReference type="Gene3D" id="3.30.450.350">
    <property type="entry name" value="CHASE domain"/>
    <property type="match status" value="1"/>
</dbReference>
<dbReference type="SUPFAM" id="SSF47384">
    <property type="entry name" value="Homodimeric domain of signal transducing histidine kinase"/>
    <property type="match status" value="1"/>
</dbReference>
<dbReference type="PROSITE" id="PS50109">
    <property type="entry name" value="HIS_KIN"/>
    <property type="match status" value="1"/>
</dbReference>
<keyword evidence="6 10" id="KW-0812">Transmembrane</keyword>
<dbReference type="GO" id="GO:0000155">
    <property type="term" value="F:phosphorelay sensor kinase activity"/>
    <property type="evidence" value="ECO:0007669"/>
    <property type="project" value="InterPro"/>
</dbReference>
<dbReference type="SMART" id="SM01079">
    <property type="entry name" value="CHASE"/>
    <property type="match status" value="1"/>
</dbReference>
<sequence length="737" mass="81877">MTTSDPAEHAPSASDDDAELAGLMPRRGYLLALGVLIGSLILVFTAWRIARDRELRSAQAEFVGRTVQVTELIQQRLVNYELVARGGVSLFASVQRPTAEQWRAYVDGMNMQRRFPATLGLGFAGYVPQRLLVQLQNEWRDAGYGLLTVRPQGVREVYAPVLFLEPKTPANVAAIGYDIHSEAVRREAMIAAMDSGQARLSGKIHLIQDGPQPLSTGLLLTLPVYLGGGRPQSESLRRAEMQGWVYVPFRMERFVQTTLGGSHDDMLFRIYDRSGGRDTLLYEAPGMKGQAAAFVHRVSFDIYGRSWRIDYQSAPVEQAVPRLAGLRNMFALGLFSSLLLYGIALMLARTESRARNIAVRMTEDFRRSEARFRSAMQYSAIGKALLDSEGRIVDANPSLAGIVGTGIGQLRGRRFEELLEHDDGDEGDGRTDEDGVHRATRRLHREHGVARQVQLTYSPVPGNVGQDIAGLVQVEDVTERLRAEARVHALNRTLEARVALRTRELSQANQELEAFAYSVSHDLRAPLRAIDGFSRILGEKYADRLDAPGRDYLGRVRKAAARMGDLIDALLKMSRLSRGELKHESVDLSRVAAEVIDELRVGEPQRAVEVRIDPDMRVTGDASLLRNLLGNLLGNAWKFSRDRDPARIEFGLRELPGGGREFYLSDNGTGFPQAYVDKLFRPFQRLHNVEDFAGHGIGLASVKRIVERHGGSIRAEGREGEGATFFFTLPLEAPRGE</sequence>
<evidence type="ECO:0000256" key="8">
    <source>
        <dbReference type="ARBA" id="ARBA00022989"/>
    </source>
</evidence>
<reference evidence="14" key="1">
    <citation type="submission" date="2024-06" db="EMBL/GenBank/DDBJ databases">
        <authorList>
            <person name="Li S."/>
        </authorList>
    </citation>
    <scope>NUCLEOTIDE SEQUENCE</scope>
    <source>
        <strain evidence="14">SR10</strain>
    </source>
</reference>
<dbReference type="PANTHER" id="PTHR42878">
    <property type="entry name" value="TWO-COMPONENT HISTIDINE KINASE"/>
    <property type="match status" value="1"/>
</dbReference>
<organism evidence="14">
    <name type="scientific">Lysobacter firmicutimachus</name>
    <dbReference type="NCBI Taxonomy" id="1792846"/>
    <lineage>
        <taxon>Bacteria</taxon>
        <taxon>Pseudomonadati</taxon>
        <taxon>Pseudomonadota</taxon>
        <taxon>Gammaproteobacteria</taxon>
        <taxon>Lysobacterales</taxon>
        <taxon>Lysobacteraceae</taxon>
        <taxon>Lysobacter</taxon>
    </lineage>
</organism>
<dbReference type="Gene3D" id="3.30.565.10">
    <property type="entry name" value="Histidine kinase-like ATPase, C-terminal domain"/>
    <property type="match status" value="1"/>
</dbReference>
<proteinExistence type="predicted"/>
<evidence type="ECO:0000256" key="7">
    <source>
        <dbReference type="ARBA" id="ARBA00022777"/>
    </source>
</evidence>
<feature type="domain" description="CHASE" evidence="13">
    <location>
        <begin position="156"/>
        <end position="310"/>
    </location>
</feature>
<dbReference type="FunFam" id="3.30.565.10:FF:000006">
    <property type="entry name" value="Sensor histidine kinase WalK"/>
    <property type="match status" value="1"/>
</dbReference>
<dbReference type="InterPro" id="IPR006189">
    <property type="entry name" value="CHASE_dom"/>
</dbReference>
<dbReference type="InterPro" id="IPR042240">
    <property type="entry name" value="CHASE_sf"/>
</dbReference>
<dbReference type="InterPro" id="IPR036097">
    <property type="entry name" value="HisK_dim/P_sf"/>
</dbReference>
<dbReference type="FunFam" id="1.10.287.130:FF:000070">
    <property type="entry name" value="Histidine kinase sensor protein"/>
    <property type="match status" value="1"/>
</dbReference>
<feature type="transmembrane region" description="Helical" evidence="10">
    <location>
        <begin position="329"/>
        <end position="348"/>
    </location>
</feature>
<dbReference type="SUPFAM" id="SSF55874">
    <property type="entry name" value="ATPase domain of HSP90 chaperone/DNA topoisomerase II/histidine kinase"/>
    <property type="match status" value="1"/>
</dbReference>
<evidence type="ECO:0000256" key="6">
    <source>
        <dbReference type="ARBA" id="ARBA00022692"/>
    </source>
</evidence>
<dbReference type="PANTHER" id="PTHR42878:SF15">
    <property type="entry name" value="BACTERIOPHYTOCHROME"/>
    <property type="match status" value="1"/>
</dbReference>
<accession>A0AAU8MT96</accession>
<gene>
    <name evidence="14" type="ORF">ABU614_17010</name>
</gene>
<dbReference type="PROSITE" id="PS50112">
    <property type="entry name" value="PAS"/>
    <property type="match status" value="1"/>
</dbReference>
<dbReference type="InterPro" id="IPR003594">
    <property type="entry name" value="HATPase_dom"/>
</dbReference>
<dbReference type="SMART" id="SM00387">
    <property type="entry name" value="HATPase_c"/>
    <property type="match status" value="1"/>
</dbReference>
<keyword evidence="5" id="KW-0808">Transferase</keyword>
<evidence type="ECO:0000259" key="13">
    <source>
        <dbReference type="PROSITE" id="PS50839"/>
    </source>
</evidence>
<dbReference type="AlphaFoldDB" id="A0AAU8MT96"/>
<evidence type="ECO:0000259" key="11">
    <source>
        <dbReference type="PROSITE" id="PS50109"/>
    </source>
</evidence>
<evidence type="ECO:0000256" key="1">
    <source>
        <dbReference type="ARBA" id="ARBA00000085"/>
    </source>
</evidence>
<dbReference type="InterPro" id="IPR036890">
    <property type="entry name" value="HATPase_C_sf"/>
</dbReference>
<dbReference type="InterPro" id="IPR013656">
    <property type="entry name" value="PAS_4"/>
</dbReference>
<comment type="catalytic activity">
    <reaction evidence="1">
        <text>ATP + protein L-histidine = ADP + protein N-phospho-L-histidine.</text>
        <dbReference type="EC" id="2.7.13.3"/>
    </reaction>
</comment>
<dbReference type="Pfam" id="PF00512">
    <property type="entry name" value="HisKA"/>
    <property type="match status" value="1"/>
</dbReference>
<keyword evidence="4" id="KW-0597">Phosphoprotein</keyword>
<keyword evidence="8 10" id="KW-1133">Transmembrane helix</keyword>
<dbReference type="CDD" id="cd00082">
    <property type="entry name" value="HisKA"/>
    <property type="match status" value="1"/>
</dbReference>
<dbReference type="InterPro" id="IPR000014">
    <property type="entry name" value="PAS"/>
</dbReference>
<keyword evidence="9 10" id="KW-0472">Membrane</keyword>
<evidence type="ECO:0000256" key="9">
    <source>
        <dbReference type="ARBA" id="ARBA00023136"/>
    </source>
</evidence>
<dbReference type="InterPro" id="IPR035965">
    <property type="entry name" value="PAS-like_dom_sf"/>
</dbReference>
<dbReference type="Pfam" id="PF08448">
    <property type="entry name" value="PAS_4"/>
    <property type="match status" value="1"/>
</dbReference>
<dbReference type="SMART" id="SM00388">
    <property type="entry name" value="HisKA"/>
    <property type="match status" value="1"/>
</dbReference>
<name>A0AAU8MT96_9GAMM</name>
<evidence type="ECO:0000256" key="3">
    <source>
        <dbReference type="ARBA" id="ARBA00012438"/>
    </source>
</evidence>
<dbReference type="PRINTS" id="PR00344">
    <property type="entry name" value="BCTRLSENSOR"/>
</dbReference>
<dbReference type="EC" id="2.7.13.3" evidence="3"/>
<evidence type="ECO:0000256" key="4">
    <source>
        <dbReference type="ARBA" id="ARBA00022553"/>
    </source>
</evidence>
<feature type="domain" description="Histidine kinase" evidence="11">
    <location>
        <begin position="518"/>
        <end position="733"/>
    </location>
</feature>
<feature type="domain" description="PAS" evidence="12">
    <location>
        <begin position="368"/>
        <end position="423"/>
    </location>
</feature>
<evidence type="ECO:0000313" key="14">
    <source>
        <dbReference type="EMBL" id="XCO74068.1"/>
    </source>
</evidence>
<dbReference type="SMART" id="SM00091">
    <property type="entry name" value="PAS"/>
    <property type="match status" value="1"/>
</dbReference>
<dbReference type="Gene3D" id="3.30.450.20">
    <property type="entry name" value="PAS domain"/>
    <property type="match status" value="1"/>
</dbReference>
<dbReference type="InterPro" id="IPR050351">
    <property type="entry name" value="BphY/WalK/GraS-like"/>
</dbReference>
<evidence type="ECO:0000256" key="5">
    <source>
        <dbReference type="ARBA" id="ARBA00022679"/>
    </source>
</evidence>
<dbReference type="GO" id="GO:0030295">
    <property type="term" value="F:protein kinase activator activity"/>
    <property type="evidence" value="ECO:0007669"/>
    <property type="project" value="TreeGrafter"/>
</dbReference>
<dbReference type="GO" id="GO:0000156">
    <property type="term" value="F:phosphorelay response regulator activity"/>
    <property type="evidence" value="ECO:0007669"/>
    <property type="project" value="TreeGrafter"/>
</dbReference>
<dbReference type="NCBIfam" id="TIGR00229">
    <property type="entry name" value="sensory_box"/>
    <property type="match status" value="1"/>
</dbReference>
<comment type="subcellular location">
    <subcellularLocation>
        <location evidence="2">Membrane</location>
    </subcellularLocation>
</comment>
<dbReference type="SUPFAM" id="SSF55785">
    <property type="entry name" value="PYP-like sensor domain (PAS domain)"/>
    <property type="match status" value="1"/>
</dbReference>
<evidence type="ECO:0000259" key="12">
    <source>
        <dbReference type="PROSITE" id="PS50112"/>
    </source>
</evidence>
<dbReference type="InterPro" id="IPR004358">
    <property type="entry name" value="Sig_transdc_His_kin-like_C"/>
</dbReference>
<dbReference type="Gene3D" id="1.10.287.130">
    <property type="match status" value="1"/>
</dbReference>
<evidence type="ECO:0000256" key="10">
    <source>
        <dbReference type="SAM" id="Phobius"/>
    </source>
</evidence>
<feature type="transmembrane region" description="Helical" evidence="10">
    <location>
        <begin position="29"/>
        <end position="47"/>
    </location>
</feature>
<protein>
    <recommendedName>
        <fullName evidence="3">histidine kinase</fullName>
        <ecNumber evidence="3">2.7.13.3</ecNumber>
    </recommendedName>
</protein>
<evidence type="ECO:0000256" key="2">
    <source>
        <dbReference type="ARBA" id="ARBA00004370"/>
    </source>
</evidence>
<dbReference type="InterPro" id="IPR005467">
    <property type="entry name" value="His_kinase_dom"/>
</dbReference>
<keyword evidence="7" id="KW-0418">Kinase</keyword>
<dbReference type="EMBL" id="CP159925">
    <property type="protein sequence ID" value="XCO74068.1"/>
    <property type="molecule type" value="Genomic_DNA"/>
</dbReference>
<dbReference type="Pfam" id="PF02518">
    <property type="entry name" value="HATPase_c"/>
    <property type="match status" value="1"/>
</dbReference>
<dbReference type="RefSeq" id="WP_363796929.1">
    <property type="nucleotide sequence ID" value="NZ_CP159925.1"/>
</dbReference>
<dbReference type="PROSITE" id="PS50839">
    <property type="entry name" value="CHASE"/>
    <property type="match status" value="1"/>
</dbReference>
<dbReference type="Pfam" id="PF03924">
    <property type="entry name" value="CHASE"/>
    <property type="match status" value="1"/>
</dbReference>
<dbReference type="InterPro" id="IPR003661">
    <property type="entry name" value="HisK_dim/P_dom"/>
</dbReference>
<dbReference type="GO" id="GO:0007234">
    <property type="term" value="P:osmosensory signaling via phosphorelay pathway"/>
    <property type="evidence" value="ECO:0007669"/>
    <property type="project" value="TreeGrafter"/>
</dbReference>
<dbReference type="GO" id="GO:0005886">
    <property type="term" value="C:plasma membrane"/>
    <property type="evidence" value="ECO:0007669"/>
    <property type="project" value="UniProtKB-ARBA"/>
</dbReference>